<dbReference type="RefSeq" id="WP_091456877.1">
    <property type="nucleotide sequence ID" value="NZ_FMZZ01000020.1"/>
</dbReference>
<name>A0A1G6Y955_9PSEU</name>
<evidence type="ECO:0000259" key="1">
    <source>
        <dbReference type="PROSITE" id="PS50943"/>
    </source>
</evidence>
<dbReference type="EMBL" id="FMZZ01000020">
    <property type="protein sequence ID" value="SDD86116.1"/>
    <property type="molecule type" value="Genomic_DNA"/>
</dbReference>
<gene>
    <name evidence="2" type="ORF">SAMN05216174_12059</name>
</gene>
<dbReference type="Gene3D" id="1.10.260.40">
    <property type="entry name" value="lambda repressor-like DNA-binding domains"/>
    <property type="match status" value="1"/>
</dbReference>
<dbReference type="STRING" id="1271860.SAMN05216174_12059"/>
<dbReference type="GO" id="GO:0003677">
    <property type="term" value="F:DNA binding"/>
    <property type="evidence" value="ECO:0007669"/>
    <property type="project" value="InterPro"/>
</dbReference>
<feature type="domain" description="HTH cro/C1-type" evidence="1">
    <location>
        <begin position="17"/>
        <end position="80"/>
    </location>
</feature>
<dbReference type="InterPro" id="IPR010982">
    <property type="entry name" value="Lambda_DNA-bd_dom_sf"/>
</dbReference>
<accession>A0A1G6Y955</accession>
<proteinExistence type="predicted"/>
<dbReference type="SUPFAM" id="SSF47413">
    <property type="entry name" value="lambda repressor-like DNA-binding domains"/>
    <property type="match status" value="1"/>
</dbReference>
<dbReference type="OrthoDB" id="3686957at2"/>
<sequence>MSADDSDLPPWPLGPYLSAAREQARLSIAATARRSGVSQGKILQLERGYMMRGDRKVPVGTTKLTVEKVARAVGADVAEALRLVGITTDDPSRPGRRVAGNDLSQVSDGELAAELHRLTAELNRVTDELSRRLAVHSMNAE</sequence>
<reference evidence="3" key="1">
    <citation type="submission" date="2016-10" db="EMBL/GenBank/DDBJ databases">
        <authorList>
            <person name="Varghese N."/>
            <person name="Submissions S."/>
        </authorList>
    </citation>
    <scope>NUCLEOTIDE SEQUENCE [LARGE SCALE GENOMIC DNA]</scope>
    <source>
        <strain evidence="3">IBRC-M 10403</strain>
    </source>
</reference>
<dbReference type="Proteomes" id="UP000199501">
    <property type="component" value="Unassembled WGS sequence"/>
</dbReference>
<dbReference type="PROSITE" id="PS50943">
    <property type="entry name" value="HTH_CROC1"/>
    <property type="match status" value="1"/>
</dbReference>
<dbReference type="AlphaFoldDB" id="A0A1G6Y955"/>
<dbReference type="CDD" id="cd00093">
    <property type="entry name" value="HTH_XRE"/>
    <property type="match status" value="1"/>
</dbReference>
<protein>
    <submittedName>
        <fullName evidence="2">Helix-turn-helix domain-containing protein</fullName>
    </submittedName>
</protein>
<dbReference type="InterPro" id="IPR001387">
    <property type="entry name" value="Cro/C1-type_HTH"/>
</dbReference>
<organism evidence="2 3">
    <name type="scientific">Actinokineospora iranica</name>
    <dbReference type="NCBI Taxonomy" id="1271860"/>
    <lineage>
        <taxon>Bacteria</taxon>
        <taxon>Bacillati</taxon>
        <taxon>Actinomycetota</taxon>
        <taxon>Actinomycetes</taxon>
        <taxon>Pseudonocardiales</taxon>
        <taxon>Pseudonocardiaceae</taxon>
        <taxon>Actinokineospora</taxon>
    </lineage>
</organism>
<evidence type="ECO:0000313" key="3">
    <source>
        <dbReference type="Proteomes" id="UP000199501"/>
    </source>
</evidence>
<evidence type="ECO:0000313" key="2">
    <source>
        <dbReference type="EMBL" id="SDD86116.1"/>
    </source>
</evidence>
<keyword evidence="3" id="KW-1185">Reference proteome</keyword>